<keyword evidence="4 10" id="KW-1133">Transmembrane helix</keyword>
<dbReference type="AlphaFoldDB" id="A0A1I0PW30"/>
<dbReference type="PANTHER" id="PTHR43427:SF6">
    <property type="entry name" value="CHLORIDE CHANNEL PROTEIN CLC-E"/>
    <property type="match status" value="1"/>
</dbReference>
<evidence type="ECO:0000256" key="1">
    <source>
        <dbReference type="ARBA" id="ARBA00004141"/>
    </source>
</evidence>
<dbReference type="Pfam" id="PF00654">
    <property type="entry name" value="Voltage_CLC"/>
    <property type="match status" value="1"/>
</dbReference>
<evidence type="ECO:0000256" key="2">
    <source>
        <dbReference type="ARBA" id="ARBA00022448"/>
    </source>
</evidence>
<proteinExistence type="predicted"/>
<feature type="transmembrane region" description="Helical" evidence="10">
    <location>
        <begin position="359"/>
        <end position="384"/>
    </location>
</feature>
<evidence type="ECO:0000256" key="3">
    <source>
        <dbReference type="ARBA" id="ARBA00022692"/>
    </source>
</evidence>
<keyword evidence="7" id="KW-0869">Chloride channel</keyword>
<keyword evidence="12" id="KW-1185">Reference proteome</keyword>
<dbReference type="STRING" id="29529.SAMN04488122_1022"/>
<feature type="transmembrane region" description="Helical" evidence="10">
    <location>
        <begin position="329"/>
        <end position="353"/>
    </location>
</feature>
<dbReference type="Proteomes" id="UP000199310">
    <property type="component" value="Unassembled WGS sequence"/>
</dbReference>
<feature type="transmembrane region" description="Helical" evidence="10">
    <location>
        <begin position="82"/>
        <end position="100"/>
    </location>
</feature>
<name>A0A1I0PW30_9BACT</name>
<evidence type="ECO:0000256" key="8">
    <source>
        <dbReference type="ARBA" id="ARBA00023214"/>
    </source>
</evidence>
<feature type="transmembrane region" description="Helical" evidence="10">
    <location>
        <begin position="263"/>
        <end position="283"/>
    </location>
</feature>
<evidence type="ECO:0000256" key="9">
    <source>
        <dbReference type="ARBA" id="ARBA00023303"/>
    </source>
</evidence>
<evidence type="ECO:0000256" key="10">
    <source>
        <dbReference type="SAM" id="Phobius"/>
    </source>
</evidence>
<dbReference type="SUPFAM" id="SSF81340">
    <property type="entry name" value="Clc chloride channel"/>
    <property type="match status" value="1"/>
</dbReference>
<protein>
    <submittedName>
        <fullName evidence="11">H+/Cl-antiporter ClcA</fullName>
    </submittedName>
</protein>
<sequence>MRNRLYNINKNGWPLTPALPPETEEAVPTGISRALYLSVVAMLIAAIGAATAWLIAYLVHTFSSLLYYGELNAADGPGNTELGPPMIFIPVAGAALLILLKRYTSPLLRAIGLSVAIGAGNPLGSESAGMLFNGGLGNLSGKLLRFNNAECSILFIAGMCSALGSFFGAPIAAVILGLEIMLTTYTVANVLPLITAAATAGLASYLFREGRPFLEFTDLPAMNTNAIIVYAAIALIVGAWARLGSWLYLLTGKWFGKLTMRSNWYLLLAALPVGIIGYISPRILGTGNGDLRDLLLAHVTLSILFSLALLKWIAWLFFSGANKTGSGILPLLITGGAAGLLIGVIIQLLFPAVVMNTGIIVLVGMSAMVAGTSRALFTTIVLMLELTHQTNAVLPAIIACIIAYSIAVIKRRTAQSI</sequence>
<feature type="transmembrane region" description="Helical" evidence="10">
    <location>
        <begin position="190"/>
        <end position="207"/>
    </location>
</feature>
<keyword evidence="8" id="KW-0868">Chloride</keyword>
<reference evidence="12" key="1">
    <citation type="submission" date="2016-10" db="EMBL/GenBank/DDBJ databases">
        <authorList>
            <person name="Varghese N."/>
            <person name="Submissions S."/>
        </authorList>
    </citation>
    <scope>NUCLEOTIDE SEQUENCE [LARGE SCALE GENOMIC DNA]</scope>
    <source>
        <strain evidence="12">DSM 3695</strain>
    </source>
</reference>
<evidence type="ECO:0000256" key="4">
    <source>
        <dbReference type="ARBA" id="ARBA00022989"/>
    </source>
</evidence>
<feature type="transmembrane region" description="Helical" evidence="10">
    <location>
        <begin position="152"/>
        <end position="178"/>
    </location>
</feature>
<feature type="transmembrane region" description="Helical" evidence="10">
    <location>
        <begin position="391"/>
        <end position="409"/>
    </location>
</feature>
<evidence type="ECO:0000256" key="5">
    <source>
        <dbReference type="ARBA" id="ARBA00023065"/>
    </source>
</evidence>
<evidence type="ECO:0000313" key="12">
    <source>
        <dbReference type="Proteomes" id="UP000199310"/>
    </source>
</evidence>
<dbReference type="Gene3D" id="1.10.3080.10">
    <property type="entry name" value="Clc chloride channel"/>
    <property type="match status" value="1"/>
</dbReference>
<dbReference type="InterPro" id="IPR014743">
    <property type="entry name" value="Cl-channel_core"/>
</dbReference>
<evidence type="ECO:0000256" key="6">
    <source>
        <dbReference type="ARBA" id="ARBA00023136"/>
    </source>
</evidence>
<feature type="transmembrane region" description="Helical" evidence="10">
    <location>
        <begin position="295"/>
        <end position="317"/>
    </location>
</feature>
<evidence type="ECO:0000256" key="7">
    <source>
        <dbReference type="ARBA" id="ARBA00023173"/>
    </source>
</evidence>
<dbReference type="GO" id="GO:0005254">
    <property type="term" value="F:chloride channel activity"/>
    <property type="evidence" value="ECO:0007669"/>
    <property type="project" value="UniProtKB-KW"/>
</dbReference>
<dbReference type="PRINTS" id="PR00762">
    <property type="entry name" value="CLCHANNEL"/>
</dbReference>
<dbReference type="GO" id="GO:0034707">
    <property type="term" value="C:chloride channel complex"/>
    <property type="evidence" value="ECO:0007669"/>
    <property type="project" value="UniProtKB-KW"/>
</dbReference>
<feature type="transmembrane region" description="Helical" evidence="10">
    <location>
        <begin position="34"/>
        <end position="62"/>
    </location>
</feature>
<dbReference type="InterPro" id="IPR001807">
    <property type="entry name" value="ClC"/>
</dbReference>
<dbReference type="PANTHER" id="PTHR43427">
    <property type="entry name" value="CHLORIDE CHANNEL PROTEIN CLC-E"/>
    <property type="match status" value="1"/>
</dbReference>
<dbReference type="CDD" id="cd00400">
    <property type="entry name" value="Voltage_gated_ClC"/>
    <property type="match status" value="1"/>
</dbReference>
<accession>A0A1I0PW30</accession>
<feature type="transmembrane region" description="Helical" evidence="10">
    <location>
        <begin position="227"/>
        <end position="251"/>
    </location>
</feature>
<organism evidence="11 12">
    <name type="scientific">Chitinophaga arvensicola</name>
    <dbReference type="NCBI Taxonomy" id="29529"/>
    <lineage>
        <taxon>Bacteria</taxon>
        <taxon>Pseudomonadati</taxon>
        <taxon>Bacteroidota</taxon>
        <taxon>Chitinophagia</taxon>
        <taxon>Chitinophagales</taxon>
        <taxon>Chitinophagaceae</taxon>
        <taxon>Chitinophaga</taxon>
    </lineage>
</organism>
<keyword evidence="6 10" id="KW-0472">Membrane</keyword>
<evidence type="ECO:0000313" key="11">
    <source>
        <dbReference type="EMBL" id="SEW18487.1"/>
    </source>
</evidence>
<dbReference type="InterPro" id="IPR050368">
    <property type="entry name" value="ClC-type_chloride_channel"/>
</dbReference>
<dbReference type="EMBL" id="FOJG01000001">
    <property type="protein sequence ID" value="SEW18487.1"/>
    <property type="molecule type" value="Genomic_DNA"/>
</dbReference>
<keyword evidence="5" id="KW-0406">Ion transport</keyword>
<comment type="subcellular location">
    <subcellularLocation>
        <location evidence="1">Membrane</location>
        <topology evidence="1">Multi-pass membrane protein</topology>
    </subcellularLocation>
</comment>
<gene>
    <name evidence="11" type="ORF">SAMN04488122_1022</name>
</gene>
<keyword evidence="2" id="KW-0813">Transport</keyword>
<dbReference type="RefSeq" id="WP_089891391.1">
    <property type="nucleotide sequence ID" value="NZ_FOJG01000001.1"/>
</dbReference>
<keyword evidence="9" id="KW-0407">Ion channel</keyword>
<keyword evidence="3 10" id="KW-0812">Transmembrane</keyword>
<dbReference type="OrthoDB" id="652373at2"/>